<dbReference type="CDD" id="cd06222">
    <property type="entry name" value="RNase_H_like"/>
    <property type="match status" value="1"/>
</dbReference>
<sequence length="1388" mass="158885">MERNIPKDFVFSSPPRDPMVDAMVEIDAETPSFAEKLKNQQTENVKSPTPTSHQKNGVGEMEIEEQKNLHSEGRVGFPALIKDIFRIYQLDFMAILEPRISGERANAVIKKIGLFEGSRVEAQGFSGGIWCLWKNSCPPINVISSSQFCIHMQINPNTPNTWYLSIVYASPHLNQRDVVWEEIKGFNTTISGPWCVAGDFNQVLFDHEKQGGGCVNSNGRSSFQECIDSCQLLDLGFQGQPFTWRRGPLKERLDRVLSNTAWQNLFPNSNVTHLPINSSDHSGLWLRLGSNNNTNRRNYFKFLGSWLEHPDFEQQVIHSWSNSDTWQGNVSRLTYNLKDWNKNAFGNIFRRKHRIIKRLEGINNKLLIEDNDRLLTLRDQLWNDYNTILGQEEGYWYQQIKSKWVQLGDKNTNFFHQAVLSRRRRNRILSLQDNNNNWIYNEDEIRDLISNFYKNLYSTQSGVNSGFNTNITFPSIKDHDLVCLNRPVTLEEIRKALFSMKNLKAPGPDGFHPLFFKSQWHVIHESLQNLVIRCFGNPSYIQHINQTLITLIPKSAEPTKVTQFRPIALCNVAYKVVTKIVAQRLHQILPYIIADNQSSFVPGRNTIDNIIELVHSFKHIHGKKGYMIIKLDLEKAYDRLEWHFLVETMELLGIPEFLRSLIFHCVSSATLSINWQGSASDMFSSTRGLRQGDPISPYLFILCLERLGHRIQDAVTTGNWDPFKVGRGIGPAISHMCFADDLILVAEASSNQTMLVRSILKDFCDASGQKLNLQKSQVFFSNNVSGDLANDLSQDLGIQITKDLGVYLGAPMLHKRASKSNYEFILDKMRKKLSGWKANSLSFAGRVTLAQSSLTNIPGYVLQSSRIPVSVCVEAEKICRDFIWGSTTDHRKTHLISWEQICRPKEEGGLGFKNLQWLNSAYMMKLAWQLITCPDKLWVKVMRAKYSCGNLIIPTVNNRSNSTSTWKAIVNVWEDVSSNITWCIQNGHHVRFWKDAWIRDCGPLLNLASNGIPVGQMEFVVSHYAVDGKWNWEVLNQILPQEICEKLTVIKPPSNGKSDFPCWNLTTDGPNRYKSFLWKIAHDKILTNDERYHRGMTRDNLCPRCGDYPETIMHVLRDCEEAKIFWNDLISQDVWSKFFSLGLYQWLNWNITTPSIGTTHENWETFFGVAVYELWKDRNNLVFNRKSLIGNQLLRMVTNQVNFIISTSNSNVADQPHQSRRSINVSWIPPPQDHYKVNIDGSHKKSTGISTCGGLIRDSHGKFIRGFYSRLGSCSAVWAELWALRIGINMSSQLNIRNVSFEMDSLAVVNMVNSGSTPNAFLQPLLQEVISLLHRPGWRTSVHHVYREANRCADLLANLGHSSLDFNCNFFEVSPFALKLVLEDDVRG</sequence>
<dbReference type="PROSITE" id="PS50879">
    <property type="entry name" value="RNASE_H_1"/>
    <property type="match status" value="1"/>
</dbReference>
<dbReference type="InterPro" id="IPR012337">
    <property type="entry name" value="RNaseH-like_sf"/>
</dbReference>
<evidence type="ECO:0000313" key="5">
    <source>
        <dbReference type="Proteomes" id="UP000236291"/>
    </source>
</evidence>
<evidence type="ECO:0000256" key="1">
    <source>
        <dbReference type="SAM" id="MobiDB-lite"/>
    </source>
</evidence>
<feature type="compositionally biased region" description="Polar residues" evidence="1">
    <location>
        <begin position="39"/>
        <end position="55"/>
    </location>
</feature>
<dbReference type="InterPro" id="IPR036691">
    <property type="entry name" value="Endo/exonu/phosph_ase_sf"/>
</dbReference>
<dbReference type="PANTHER" id="PTHR33116:SF70">
    <property type="entry name" value="NON-LTR RETROELEMENT REVERSE TRANSCRIPTASE-LIKE PROTEIN"/>
    <property type="match status" value="1"/>
</dbReference>
<dbReference type="Pfam" id="PF03372">
    <property type="entry name" value="Exo_endo_phos"/>
    <property type="match status" value="1"/>
</dbReference>
<evidence type="ECO:0000259" key="2">
    <source>
        <dbReference type="PROSITE" id="PS50878"/>
    </source>
</evidence>
<evidence type="ECO:0000259" key="3">
    <source>
        <dbReference type="PROSITE" id="PS50879"/>
    </source>
</evidence>
<accession>A0A2K3MP00</accession>
<dbReference type="PANTHER" id="PTHR33116">
    <property type="entry name" value="REVERSE TRANSCRIPTASE ZINC-BINDING DOMAIN-CONTAINING PROTEIN-RELATED-RELATED"/>
    <property type="match status" value="1"/>
</dbReference>
<dbReference type="EMBL" id="ASHM01010676">
    <property type="protein sequence ID" value="PNX92533.1"/>
    <property type="molecule type" value="Genomic_DNA"/>
</dbReference>
<dbReference type="InterPro" id="IPR044730">
    <property type="entry name" value="RNase_H-like_dom_plant"/>
</dbReference>
<dbReference type="InterPro" id="IPR036397">
    <property type="entry name" value="RNaseH_sf"/>
</dbReference>
<feature type="domain" description="RNase H type-1" evidence="3">
    <location>
        <begin position="1231"/>
        <end position="1362"/>
    </location>
</feature>
<reference evidence="4 5" key="1">
    <citation type="journal article" date="2014" name="Am. J. Bot.">
        <title>Genome assembly and annotation for red clover (Trifolium pratense; Fabaceae).</title>
        <authorList>
            <person name="Istvanek J."/>
            <person name="Jaros M."/>
            <person name="Krenek A."/>
            <person name="Repkova J."/>
        </authorList>
    </citation>
    <scope>NUCLEOTIDE SEQUENCE [LARGE SCALE GENOMIC DNA]</scope>
    <source>
        <strain evidence="5">cv. Tatra</strain>
        <tissue evidence="4">Young leaves</tissue>
    </source>
</reference>
<feature type="non-terminal residue" evidence="4">
    <location>
        <position position="1388"/>
    </location>
</feature>
<gene>
    <name evidence="4" type="ORF">L195_g015671</name>
</gene>
<reference evidence="4 5" key="2">
    <citation type="journal article" date="2017" name="Front. Plant Sci.">
        <title>Gene Classification and Mining of Molecular Markers Useful in Red Clover (Trifolium pratense) Breeding.</title>
        <authorList>
            <person name="Istvanek J."/>
            <person name="Dluhosova J."/>
            <person name="Dluhos P."/>
            <person name="Patkova L."/>
            <person name="Nedelnik J."/>
            <person name="Repkova J."/>
        </authorList>
    </citation>
    <scope>NUCLEOTIDE SEQUENCE [LARGE SCALE GENOMIC DNA]</scope>
    <source>
        <strain evidence="5">cv. Tatra</strain>
        <tissue evidence="4">Young leaves</tissue>
    </source>
</reference>
<dbReference type="Pfam" id="PF13456">
    <property type="entry name" value="RVT_3"/>
    <property type="match status" value="1"/>
</dbReference>
<dbReference type="InterPro" id="IPR005135">
    <property type="entry name" value="Endo/exonuclease/phosphatase"/>
</dbReference>
<feature type="domain" description="Reverse transcriptase" evidence="2">
    <location>
        <begin position="533"/>
        <end position="812"/>
    </location>
</feature>
<dbReference type="SUPFAM" id="SSF53098">
    <property type="entry name" value="Ribonuclease H-like"/>
    <property type="match status" value="1"/>
</dbReference>
<dbReference type="ExpressionAtlas" id="A0A2K3MP00">
    <property type="expression patterns" value="baseline"/>
</dbReference>
<dbReference type="InterPro" id="IPR026960">
    <property type="entry name" value="RVT-Znf"/>
</dbReference>
<dbReference type="GO" id="GO:0003676">
    <property type="term" value="F:nucleic acid binding"/>
    <property type="evidence" value="ECO:0007669"/>
    <property type="project" value="InterPro"/>
</dbReference>
<dbReference type="CDD" id="cd01650">
    <property type="entry name" value="RT_nLTR_like"/>
    <property type="match status" value="1"/>
</dbReference>
<dbReference type="SUPFAM" id="SSF56219">
    <property type="entry name" value="DNase I-like"/>
    <property type="match status" value="1"/>
</dbReference>
<proteinExistence type="predicted"/>
<dbReference type="PROSITE" id="PS50878">
    <property type="entry name" value="RT_POL"/>
    <property type="match status" value="1"/>
</dbReference>
<dbReference type="SUPFAM" id="SSF56672">
    <property type="entry name" value="DNA/RNA polymerases"/>
    <property type="match status" value="1"/>
</dbReference>
<dbReference type="Gene3D" id="3.60.10.10">
    <property type="entry name" value="Endonuclease/exonuclease/phosphatase"/>
    <property type="match status" value="1"/>
</dbReference>
<protein>
    <submittedName>
        <fullName evidence="4">Ribonuclease H</fullName>
    </submittedName>
</protein>
<dbReference type="Gene3D" id="3.30.420.10">
    <property type="entry name" value="Ribonuclease H-like superfamily/Ribonuclease H"/>
    <property type="match status" value="1"/>
</dbReference>
<dbReference type="Proteomes" id="UP000236291">
    <property type="component" value="Unassembled WGS sequence"/>
</dbReference>
<feature type="region of interest" description="Disordered" evidence="1">
    <location>
        <begin position="38"/>
        <end position="58"/>
    </location>
</feature>
<evidence type="ECO:0000313" key="4">
    <source>
        <dbReference type="EMBL" id="PNX92533.1"/>
    </source>
</evidence>
<dbReference type="Pfam" id="PF00078">
    <property type="entry name" value="RVT_1"/>
    <property type="match status" value="1"/>
</dbReference>
<dbReference type="InterPro" id="IPR002156">
    <property type="entry name" value="RNaseH_domain"/>
</dbReference>
<dbReference type="InterPro" id="IPR000477">
    <property type="entry name" value="RT_dom"/>
</dbReference>
<name>A0A2K3MP00_TRIPR</name>
<organism evidence="4 5">
    <name type="scientific">Trifolium pratense</name>
    <name type="common">Red clover</name>
    <dbReference type="NCBI Taxonomy" id="57577"/>
    <lineage>
        <taxon>Eukaryota</taxon>
        <taxon>Viridiplantae</taxon>
        <taxon>Streptophyta</taxon>
        <taxon>Embryophyta</taxon>
        <taxon>Tracheophyta</taxon>
        <taxon>Spermatophyta</taxon>
        <taxon>Magnoliopsida</taxon>
        <taxon>eudicotyledons</taxon>
        <taxon>Gunneridae</taxon>
        <taxon>Pentapetalae</taxon>
        <taxon>rosids</taxon>
        <taxon>fabids</taxon>
        <taxon>Fabales</taxon>
        <taxon>Fabaceae</taxon>
        <taxon>Papilionoideae</taxon>
        <taxon>50 kb inversion clade</taxon>
        <taxon>NPAAA clade</taxon>
        <taxon>Hologalegina</taxon>
        <taxon>IRL clade</taxon>
        <taxon>Trifolieae</taxon>
        <taxon>Trifolium</taxon>
    </lineage>
</organism>
<dbReference type="Pfam" id="PF13966">
    <property type="entry name" value="zf-RVT"/>
    <property type="match status" value="1"/>
</dbReference>
<dbReference type="InterPro" id="IPR043502">
    <property type="entry name" value="DNA/RNA_pol_sf"/>
</dbReference>
<dbReference type="GO" id="GO:0004523">
    <property type="term" value="F:RNA-DNA hybrid ribonuclease activity"/>
    <property type="evidence" value="ECO:0007669"/>
    <property type="project" value="InterPro"/>
</dbReference>
<comment type="caution">
    <text evidence="4">The sequence shown here is derived from an EMBL/GenBank/DDBJ whole genome shotgun (WGS) entry which is preliminary data.</text>
</comment>
<dbReference type="STRING" id="57577.A0A2K3MP00"/>